<evidence type="ECO:0008006" key="3">
    <source>
        <dbReference type="Google" id="ProtNLM"/>
    </source>
</evidence>
<evidence type="ECO:0000313" key="2">
    <source>
        <dbReference type="Proteomes" id="UP000055702"/>
    </source>
</evidence>
<evidence type="ECO:0000313" key="1">
    <source>
        <dbReference type="EMBL" id="KVX03072.1"/>
    </source>
</evidence>
<dbReference type="Proteomes" id="UP000055702">
    <property type="component" value="Unassembled WGS sequence"/>
</dbReference>
<accession>A0A106C2I9</accession>
<dbReference type="RefSeq" id="WP_059743504.1">
    <property type="nucleotide sequence ID" value="NZ_LRDC01000001.1"/>
</dbReference>
<sequence>MENYTEDNPVRIIVEDQVLPVLMSAAIEAFDHEHKTPRGKGSSGLETYGLLWGYVIPSKSADSASKIIVTTATIETSAVRHQDWVQPNLESVEAKKELIEQYWPHLELVGTFHSHPYESLNDVKEVKGWRASEGDRAH</sequence>
<dbReference type="AlphaFoldDB" id="A0A106C2I9"/>
<comment type="caution">
    <text evidence="1">The sequence shown here is derived from an EMBL/GenBank/DDBJ whole genome shotgun (WGS) entry which is preliminary data.</text>
</comment>
<organism evidence="1">
    <name type="scientific">Shewanella frigidimarina</name>
    <dbReference type="NCBI Taxonomy" id="56812"/>
    <lineage>
        <taxon>Bacteria</taxon>
        <taxon>Pseudomonadati</taxon>
        <taxon>Pseudomonadota</taxon>
        <taxon>Gammaproteobacteria</taxon>
        <taxon>Alteromonadales</taxon>
        <taxon>Shewanellaceae</taxon>
        <taxon>Shewanella</taxon>
    </lineage>
</organism>
<gene>
    <name evidence="1" type="ORF">AWJ07_00380</name>
</gene>
<dbReference type="EMBL" id="LRDC01000001">
    <property type="protein sequence ID" value="KVX03072.1"/>
    <property type="molecule type" value="Genomic_DNA"/>
</dbReference>
<protein>
    <recommendedName>
        <fullName evidence="3">JAB domain-containing protein</fullName>
    </recommendedName>
</protein>
<proteinExistence type="predicted"/>
<name>A0A106C2I9_SHEFR</name>
<reference evidence="1 2" key="1">
    <citation type="submission" date="2016-01" db="EMBL/GenBank/DDBJ databases">
        <title>Draft genome of the antarctic isolate Shewanella frigidimarina Ag06-30.</title>
        <authorList>
            <person name="Parmeciano Di Noto G."/>
            <person name="Vazquez S."/>
            <person name="Mac Cormack W."/>
            <person name="Iriarte A."/>
            <person name="Quiroga C."/>
        </authorList>
    </citation>
    <scope>NUCLEOTIDE SEQUENCE [LARGE SCALE GENOMIC DNA]</scope>
    <source>
        <strain evidence="1 2">Ag06-30</strain>
    </source>
</reference>